<name>A0A482MJ89_9CAUD</name>
<evidence type="ECO:0000313" key="2">
    <source>
        <dbReference type="Proteomes" id="UP000310297"/>
    </source>
</evidence>
<protein>
    <submittedName>
        <fullName evidence="1">Uncharacterized protein</fullName>
    </submittedName>
</protein>
<dbReference type="EMBL" id="MK605246">
    <property type="protein sequence ID" value="QBQ73854.1"/>
    <property type="molecule type" value="Genomic_DNA"/>
</dbReference>
<evidence type="ECO:0000313" key="1">
    <source>
        <dbReference type="EMBL" id="QBQ73854.1"/>
    </source>
</evidence>
<proteinExistence type="predicted"/>
<accession>A0A482MJ89</accession>
<sequence>MNHREKVKQMNAQEILTIKKRQYTKALLELQKVVSRELLALENGQDASNGLGSIFSQVAELNSQVKVLTELAWEEIDKQVYEEMRESAEKDAQEVCATVDNTTGDITPTTEGSPIIIKGSPEKVTCIENILRNFSKVKTMEDMKEYGVPTTEKQVRDYLRNRLDSCPKQEGFTREEWNTELFMQAVRMECTGKNFWIAANTTLGWVRSQN</sequence>
<dbReference type="Proteomes" id="UP000310297">
    <property type="component" value="Segment"/>
</dbReference>
<reference evidence="1 2" key="1">
    <citation type="submission" date="2019-03" db="EMBL/GenBank/DDBJ databases">
        <title>Diversity and diversification of Nodularia spumigena cyanophages in the Baltic Sea.</title>
        <authorList>
            <person name="Sulcius S."/>
            <person name="Holmfeldt K."/>
            <person name="Simoliunas E."/>
        </authorList>
    </citation>
    <scope>NUCLEOTIDE SEQUENCE [LARGE SCALE GENOMIC DNA]</scope>
</reference>
<organism evidence="1 2">
    <name type="scientific">Nodularia phage vB_NspS-kac68v162</name>
    <dbReference type="NCBI Taxonomy" id="2557583"/>
    <lineage>
        <taxon>Viruses</taxon>
        <taxon>Duplodnaviria</taxon>
        <taxon>Heunggongvirae</taxon>
        <taxon>Uroviricota</taxon>
        <taxon>Caudoviricetes</taxon>
        <taxon>Ravarandavirus</taxon>
        <taxon>Ravarandavirus kac68v161</taxon>
    </lineage>
</organism>
<gene>
    <name evidence="1" type="ORF">kac68v162_gp006</name>
</gene>